<dbReference type="AlphaFoldDB" id="A0AAV2G052"/>
<organism evidence="2 3">
    <name type="scientific">Linum trigynum</name>
    <dbReference type="NCBI Taxonomy" id="586398"/>
    <lineage>
        <taxon>Eukaryota</taxon>
        <taxon>Viridiplantae</taxon>
        <taxon>Streptophyta</taxon>
        <taxon>Embryophyta</taxon>
        <taxon>Tracheophyta</taxon>
        <taxon>Spermatophyta</taxon>
        <taxon>Magnoliopsida</taxon>
        <taxon>eudicotyledons</taxon>
        <taxon>Gunneridae</taxon>
        <taxon>Pentapetalae</taxon>
        <taxon>rosids</taxon>
        <taxon>fabids</taxon>
        <taxon>Malpighiales</taxon>
        <taxon>Linaceae</taxon>
        <taxon>Linum</taxon>
    </lineage>
</organism>
<proteinExistence type="predicted"/>
<feature type="compositionally biased region" description="Polar residues" evidence="1">
    <location>
        <begin position="1"/>
        <end position="21"/>
    </location>
</feature>
<feature type="compositionally biased region" description="Polar residues" evidence="1">
    <location>
        <begin position="63"/>
        <end position="73"/>
    </location>
</feature>
<evidence type="ECO:0000313" key="2">
    <source>
        <dbReference type="EMBL" id="CAL1403273.1"/>
    </source>
</evidence>
<accession>A0AAV2G052</accession>
<feature type="compositionally biased region" description="Polar residues" evidence="1">
    <location>
        <begin position="88"/>
        <end position="105"/>
    </location>
</feature>
<evidence type="ECO:0000256" key="1">
    <source>
        <dbReference type="SAM" id="MobiDB-lite"/>
    </source>
</evidence>
<feature type="compositionally biased region" description="Basic and acidic residues" evidence="1">
    <location>
        <begin position="45"/>
        <end position="59"/>
    </location>
</feature>
<gene>
    <name evidence="2" type="ORF">LTRI10_LOCUS43216</name>
</gene>
<protein>
    <submittedName>
        <fullName evidence="2">Uncharacterized protein</fullName>
    </submittedName>
</protein>
<dbReference type="EMBL" id="OZ034820">
    <property type="protein sequence ID" value="CAL1403273.1"/>
    <property type="molecule type" value="Genomic_DNA"/>
</dbReference>
<sequence length="141" mass="15591">MLGSNPHSFSPEKQSVDTSLTVDEEEEDHESKAAKNVYEDVNGMNRERGEVVEHIDDARVVPVTQTEDPSSPEKQSRREVVSGGAPRSNPSQSKVIKILPSTSRISPIDQMEKIPSVLQNQNRAATPLETLLRDQNSSKVD</sequence>
<reference evidence="2 3" key="1">
    <citation type="submission" date="2024-04" db="EMBL/GenBank/DDBJ databases">
        <authorList>
            <person name="Fracassetti M."/>
        </authorList>
    </citation>
    <scope>NUCLEOTIDE SEQUENCE [LARGE SCALE GENOMIC DNA]</scope>
</reference>
<feature type="region of interest" description="Disordered" evidence="1">
    <location>
        <begin position="1"/>
        <end position="141"/>
    </location>
</feature>
<name>A0AAV2G052_9ROSI</name>
<evidence type="ECO:0000313" key="3">
    <source>
        <dbReference type="Proteomes" id="UP001497516"/>
    </source>
</evidence>
<keyword evidence="3" id="KW-1185">Reference proteome</keyword>
<dbReference type="Proteomes" id="UP001497516">
    <property type="component" value="Chromosome 7"/>
</dbReference>